<keyword evidence="1" id="KW-0472">Membrane</keyword>
<evidence type="ECO:0000256" key="1">
    <source>
        <dbReference type="SAM" id="Phobius"/>
    </source>
</evidence>
<dbReference type="EMBL" id="JACHMB010000001">
    <property type="protein sequence ID" value="MBB5780405.1"/>
    <property type="molecule type" value="Genomic_DNA"/>
</dbReference>
<feature type="transmembrane region" description="Helical" evidence="1">
    <location>
        <begin position="91"/>
        <end position="108"/>
    </location>
</feature>
<evidence type="ECO:0000313" key="3">
    <source>
        <dbReference type="Proteomes" id="UP000579153"/>
    </source>
</evidence>
<feature type="transmembrane region" description="Helical" evidence="1">
    <location>
        <begin position="7"/>
        <end position="35"/>
    </location>
</feature>
<evidence type="ECO:0000313" key="2">
    <source>
        <dbReference type="EMBL" id="MBB5780405.1"/>
    </source>
</evidence>
<keyword evidence="1" id="KW-1133">Transmembrane helix</keyword>
<feature type="transmembrane region" description="Helical" evidence="1">
    <location>
        <begin position="114"/>
        <end position="134"/>
    </location>
</feature>
<protein>
    <submittedName>
        <fullName evidence="2">Heme A synthase</fullName>
    </submittedName>
</protein>
<dbReference type="Proteomes" id="UP000579153">
    <property type="component" value="Unassembled WGS sequence"/>
</dbReference>
<accession>A0A7W9GAV0</accession>
<gene>
    <name evidence="2" type="ORF">HD596_007161</name>
</gene>
<proteinExistence type="predicted"/>
<keyword evidence="1" id="KW-0812">Transmembrane</keyword>
<sequence length="150" mass="15473">MRIVYKILAYAVAVEVAVQAAAIVLAIAGLGKWVSDGNVFDKAVMESDDLAFPEVLGIIVHGINGGIVIPVVALLLLIVSFFARIPGGVKFAALVLLLVAVQAMLGYTGHDLPWVGALHGLNAMALFAVALHAARRARPVAAEAPASAAV</sequence>
<name>A0A7W9GAV0_9ACTN</name>
<reference evidence="2 3" key="1">
    <citation type="submission" date="2020-08" db="EMBL/GenBank/DDBJ databases">
        <title>Sequencing the genomes of 1000 actinobacteria strains.</title>
        <authorList>
            <person name="Klenk H.-P."/>
        </authorList>
    </citation>
    <scope>NUCLEOTIDE SEQUENCE [LARGE SCALE GENOMIC DNA]</scope>
    <source>
        <strain evidence="2 3">DSM 45507</strain>
    </source>
</reference>
<dbReference type="RefSeq" id="WP_185073831.1">
    <property type="nucleotide sequence ID" value="NZ_JACHMB010000001.1"/>
</dbReference>
<organism evidence="2 3">
    <name type="scientific">Nonomuraea jabiensis</name>
    <dbReference type="NCBI Taxonomy" id="882448"/>
    <lineage>
        <taxon>Bacteria</taxon>
        <taxon>Bacillati</taxon>
        <taxon>Actinomycetota</taxon>
        <taxon>Actinomycetes</taxon>
        <taxon>Streptosporangiales</taxon>
        <taxon>Streptosporangiaceae</taxon>
        <taxon>Nonomuraea</taxon>
    </lineage>
</organism>
<dbReference type="AlphaFoldDB" id="A0A7W9GAV0"/>
<feature type="transmembrane region" description="Helical" evidence="1">
    <location>
        <begin position="55"/>
        <end position="79"/>
    </location>
</feature>
<comment type="caution">
    <text evidence="2">The sequence shown here is derived from an EMBL/GenBank/DDBJ whole genome shotgun (WGS) entry which is preliminary data.</text>
</comment>
<keyword evidence="3" id="KW-1185">Reference proteome</keyword>